<evidence type="ECO:0000259" key="13">
    <source>
        <dbReference type="PROSITE" id="PS52035"/>
    </source>
</evidence>
<organism evidence="14 15">
    <name type="scientific">Pantherophis guttatus</name>
    <name type="common">Corn snake</name>
    <name type="synonym">Elaphe guttata</name>
    <dbReference type="NCBI Taxonomy" id="94885"/>
    <lineage>
        <taxon>Eukaryota</taxon>
        <taxon>Metazoa</taxon>
        <taxon>Chordata</taxon>
        <taxon>Craniata</taxon>
        <taxon>Vertebrata</taxon>
        <taxon>Euteleostomi</taxon>
        <taxon>Lepidosauria</taxon>
        <taxon>Squamata</taxon>
        <taxon>Bifurcata</taxon>
        <taxon>Unidentata</taxon>
        <taxon>Episquamata</taxon>
        <taxon>Toxicofera</taxon>
        <taxon>Serpentes</taxon>
        <taxon>Colubroidea</taxon>
        <taxon>Colubridae</taxon>
        <taxon>Colubrinae</taxon>
        <taxon>Pantherophis</taxon>
    </lineage>
</organism>
<proteinExistence type="inferred from homology"/>
<dbReference type="Pfam" id="PF18027">
    <property type="entry name" value="Pepdidase_M14_N"/>
    <property type="match status" value="1"/>
</dbReference>
<name>A0A6P9AL72_PANGU</name>
<dbReference type="RefSeq" id="XP_034259138.1">
    <property type="nucleotide sequence ID" value="XM_034403247.1"/>
</dbReference>
<gene>
    <name evidence="15" type="primary">AGBL3</name>
</gene>
<dbReference type="AlphaFoldDB" id="A0A6P9AL72"/>
<feature type="domain" description="Peptidase M14" evidence="13">
    <location>
        <begin position="357"/>
        <end position="629"/>
    </location>
</feature>
<keyword evidence="4 15" id="KW-0121">Carboxypeptidase</keyword>
<dbReference type="InterPro" id="IPR000834">
    <property type="entry name" value="Peptidase_M14"/>
</dbReference>
<feature type="region of interest" description="Disordered" evidence="12">
    <location>
        <begin position="1074"/>
        <end position="1093"/>
    </location>
</feature>
<keyword evidence="7" id="KW-0378">Hydrolase</keyword>
<dbReference type="Pfam" id="PF00246">
    <property type="entry name" value="Peptidase_M14"/>
    <property type="match status" value="1"/>
</dbReference>
<reference evidence="15" key="1">
    <citation type="submission" date="2025-08" db="UniProtKB">
        <authorList>
            <consortium name="RefSeq"/>
        </authorList>
    </citation>
    <scope>IDENTIFICATION</scope>
    <source>
        <tissue evidence="15">Blood</tissue>
    </source>
</reference>
<dbReference type="KEGG" id="pgut:117655642"/>
<comment type="catalytic activity">
    <reaction evidence="10">
        <text>(L-glutamyl)(n+1)-gamma-L-glutamyl-L-glutamyl-[protein] + H2O = (L-glutamyl)(n)-gamma-L-glutamyl-L-glutamyl-[protein] + L-glutamate</text>
        <dbReference type="Rhea" id="RHEA:60004"/>
        <dbReference type="Rhea" id="RHEA-COMP:15519"/>
        <dbReference type="Rhea" id="RHEA-COMP:15675"/>
        <dbReference type="ChEBI" id="CHEBI:15377"/>
        <dbReference type="ChEBI" id="CHEBI:29985"/>
        <dbReference type="ChEBI" id="CHEBI:143623"/>
    </reaction>
    <physiologicalReaction direction="left-to-right" evidence="10">
        <dbReference type="Rhea" id="RHEA:60005"/>
    </physiologicalReaction>
</comment>
<dbReference type="InParanoid" id="A0A6P9AL72"/>
<dbReference type="GO" id="GO:0004181">
    <property type="term" value="F:metallocarboxypeptidase activity"/>
    <property type="evidence" value="ECO:0007669"/>
    <property type="project" value="InterPro"/>
</dbReference>
<dbReference type="GO" id="GO:0008270">
    <property type="term" value="F:zinc ion binding"/>
    <property type="evidence" value="ECO:0007669"/>
    <property type="project" value="InterPro"/>
</dbReference>
<dbReference type="FunFam" id="3.40.630.10:FF:000011">
    <property type="entry name" value="cytosolic carboxypeptidase 2 isoform X1"/>
    <property type="match status" value="1"/>
</dbReference>
<feature type="active site" description="Proton donor/acceptor" evidence="11">
    <location>
        <position position="593"/>
    </location>
</feature>
<dbReference type="Gene3D" id="3.40.630.10">
    <property type="entry name" value="Zn peptidases"/>
    <property type="match status" value="1"/>
</dbReference>
<sequence>MYLFKYKSMVGSVFVQVADYVSVQKCGQLLQAEVASPLLFTAWGFRAEMNFRQPLPDLSRIGRLGGETHNLHKATMQDEDSFIPYVAEDLEQCAFVADSFCDQLLPRTTQILLEYNSGKWVPRLREPRDLYGLSSTGDLHLVRWPHQYEVIREKIKHIEWIPSHPEPLYNPTGLEIEPPCLDPGEGAVVYLADEANKDPNFRYSRIGGSFPSKQVLPQSWNDWDNTLIFEARFESGNLQKVVKINDFEYQLTLRTDLYTNKHTQWYYFQVTNTQAGMPYRFTIVNFTKPTSLYNRGMRPLLYSEAEAKIHKVGWQRTGDQIKYYKNNFSNDGHQYFSLTWTFQFPHDRDTCYFAHCYPYTYSNLQDYLSAIARDPRRSKFCKIRILCHSLARNIVYILTITNPLQDFNKEKCKSAVILTARVHPGETNSSWMMKGFLDYLLGDSDNAQLLRDTFIFKVVPMLNPDGVIVGNYRCSLAGKDLNRNYRSDLKDSFPSIWYTRSMIKRIMEERNVLLYCDLHGHSRKENVFMYGCEKKEQDERACLLQRIFPFIMSKSCPDKFSFQDCNFKMQKGKEGTGRVAMWKMGVNNSYTLEVTFCGSKLGNRNATHFSTKDLESIGYNFCDSLLAFCTEKKSKYNECLKELEELIKQDDPAASFNDTGDRGDSSSDSSDSNEFTDKTEAQTKSKKKYLKVKKERSFVLESSGRRYSKHLQEPVNESKKPEDTSHRISKTQEQIIKNAQVFQKLKLMELQNVEREKYEITKQNVETFSRTTNAKKLKTLAGVHELFKETSSILKSKPDQMAFPSKKDAIPNVPSKYTLQYLSHYFPEQGLNFGWDLSHPFKHVVSQRLFLPPTAHNQVGNTPKKNSALLGCRLPRVENMKREVSIHQKTSLIQLDNHPSPLYLSQPEAENHSERGCVTLQLEEKELQNIALAQEIHLNAPYNKAATWRLEKYQAGKTNSCREKASPDIKAFLETQKSTLPGTKEKVKGLSPSRNAKTNKIGGGNCEEGLKLNRSSINQDLLLSLPLMSEEKYSQPTEKYLRSERHLKSLGRHRPRLATLLTTKGPNKTILVKHSEDDETSRSLLQNRPKMPSRNLLCQSESKFFPKRCKSDRPSVQDLPNTTERISFHA</sequence>
<dbReference type="Gene3D" id="2.60.40.3120">
    <property type="match status" value="1"/>
</dbReference>
<evidence type="ECO:0000256" key="11">
    <source>
        <dbReference type="PROSITE-ProRule" id="PRU01379"/>
    </source>
</evidence>
<dbReference type="InterPro" id="IPR040626">
    <property type="entry name" value="Pepdidase_M14_N"/>
</dbReference>
<dbReference type="InterPro" id="IPR050821">
    <property type="entry name" value="Cytosolic_carboxypeptidase"/>
</dbReference>
<evidence type="ECO:0000256" key="8">
    <source>
        <dbReference type="ARBA" id="ARBA00022833"/>
    </source>
</evidence>
<keyword evidence="8" id="KW-0862">Zinc</keyword>
<keyword evidence="6" id="KW-0479">Metal-binding</keyword>
<feature type="region of interest" description="Disordered" evidence="12">
    <location>
        <begin position="1108"/>
        <end position="1130"/>
    </location>
</feature>
<dbReference type="PANTHER" id="PTHR12756">
    <property type="entry name" value="CYTOSOLIC CARBOXYPEPTIDASE"/>
    <property type="match status" value="1"/>
</dbReference>
<evidence type="ECO:0000256" key="10">
    <source>
        <dbReference type="ARBA" id="ARBA00029302"/>
    </source>
</evidence>
<feature type="region of interest" description="Disordered" evidence="12">
    <location>
        <begin position="703"/>
        <end position="729"/>
    </location>
</feature>
<evidence type="ECO:0000256" key="7">
    <source>
        <dbReference type="ARBA" id="ARBA00022801"/>
    </source>
</evidence>
<feature type="region of interest" description="Disordered" evidence="12">
    <location>
        <begin position="983"/>
        <end position="1002"/>
    </location>
</feature>
<evidence type="ECO:0000256" key="3">
    <source>
        <dbReference type="ARBA" id="ARBA00005988"/>
    </source>
</evidence>
<feature type="region of interest" description="Disordered" evidence="12">
    <location>
        <begin position="651"/>
        <end position="688"/>
    </location>
</feature>
<accession>A0A6P9AL72</accession>
<dbReference type="CDD" id="cd06907">
    <property type="entry name" value="M14_AGBL2-3_like"/>
    <property type="match status" value="1"/>
</dbReference>
<evidence type="ECO:0000256" key="6">
    <source>
        <dbReference type="ARBA" id="ARBA00022723"/>
    </source>
</evidence>
<dbReference type="CTD" id="340351"/>
<comment type="subcellular location">
    <subcellularLocation>
        <location evidence="2">Cytoplasm</location>
        <location evidence="2">Cytosol</location>
    </subcellularLocation>
</comment>
<dbReference type="OMA" id="CSFKMQK"/>
<protein>
    <submittedName>
        <fullName evidence="15">Cytosolic carboxypeptidase 3 isoform X1</fullName>
    </submittedName>
</protein>
<keyword evidence="5" id="KW-0645">Protease</keyword>
<evidence type="ECO:0000256" key="9">
    <source>
        <dbReference type="ARBA" id="ARBA00023049"/>
    </source>
</evidence>
<evidence type="ECO:0000256" key="12">
    <source>
        <dbReference type="SAM" id="MobiDB-lite"/>
    </source>
</evidence>
<evidence type="ECO:0000313" key="14">
    <source>
        <dbReference type="Proteomes" id="UP001652622"/>
    </source>
</evidence>
<comment type="cofactor">
    <cofactor evidence="1">
        <name>Zn(2+)</name>
        <dbReference type="ChEBI" id="CHEBI:29105"/>
    </cofactor>
</comment>
<evidence type="ECO:0000256" key="4">
    <source>
        <dbReference type="ARBA" id="ARBA00022645"/>
    </source>
</evidence>
<comment type="similarity">
    <text evidence="3 11">Belongs to the peptidase M14 family.</text>
</comment>
<evidence type="ECO:0000256" key="1">
    <source>
        <dbReference type="ARBA" id="ARBA00001947"/>
    </source>
</evidence>
<feature type="compositionally biased region" description="Polar residues" evidence="12">
    <location>
        <begin position="1118"/>
        <end position="1130"/>
    </location>
</feature>
<evidence type="ECO:0000256" key="5">
    <source>
        <dbReference type="ARBA" id="ARBA00022670"/>
    </source>
</evidence>
<dbReference type="GO" id="GO:0005829">
    <property type="term" value="C:cytosol"/>
    <property type="evidence" value="ECO:0007669"/>
    <property type="project" value="UniProtKB-SubCell"/>
</dbReference>
<dbReference type="Proteomes" id="UP001652622">
    <property type="component" value="Unplaced"/>
</dbReference>
<evidence type="ECO:0000256" key="2">
    <source>
        <dbReference type="ARBA" id="ARBA00004514"/>
    </source>
</evidence>
<feature type="compositionally biased region" description="Basic and acidic residues" evidence="12">
    <location>
        <begin position="710"/>
        <end position="726"/>
    </location>
</feature>
<dbReference type="PANTHER" id="PTHR12756:SF23">
    <property type="entry name" value="CYTOSOLIC CARBOXYPEPTIDASE 3"/>
    <property type="match status" value="1"/>
</dbReference>
<dbReference type="SUPFAM" id="SSF53187">
    <property type="entry name" value="Zn-dependent exopeptidases"/>
    <property type="match status" value="1"/>
</dbReference>
<dbReference type="GO" id="GO:0006508">
    <property type="term" value="P:proteolysis"/>
    <property type="evidence" value="ECO:0007669"/>
    <property type="project" value="UniProtKB-KW"/>
</dbReference>
<evidence type="ECO:0000313" key="15">
    <source>
        <dbReference type="RefSeq" id="XP_034259138.1"/>
    </source>
</evidence>
<keyword evidence="14" id="KW-1185">Reference proteome</keyword>
<dbReference type="PROSITE" id="PS52035">
    <property type="entry name" value="PEPTIDASE_M14"/>
    <property type="match status" value="1"/>
</dbReference>
<keyword evidence="9" id="KW-0482">Metalloprotease</keyword>
<dbReference type="GeneID" id="117655642"/>